<feature type="compositionally biased region" description="Polar residues" evidence="1">
    <location>
        <begin position="284"/>
        <end position="299"/>
    </location>
</feature>
<evidence type="ECO:0000313" key="5">
    <source>
        <dbReference type="Proteomes" id="UP000186268"/>
    </source>
</evidence>
<dbReference type="AlphaFoldDB" id="A0A1Q5TP49"/>
<proteinExistence type="predicted"/>
<dbReference type="Pfam" id="PF05707">
    <property type="entry name" value="Zot"/>
    <property type="match status" value="1"/>
</dbReference>
<feature type="transmembrane region" description="Helical" evidence="2">
    <location>
        <begin position="232"/>
        <end position="251"/>
    </location>
</feature>
<keyword evidence="2" id="KW-1133">Transmembrane helix</keyword>
<evidence type="ECO:0000313" key="4">
    <source>
        <dbReference type="EMBL" id="OKP02015.1"/>
    </source>
</evidence>
<dbReference type="OrthoDB" id="8479507at2"/>
<keyword evidence="2" id="KW-0812">Transmembrane</keyword>
<evidence type="ECO:0000256" key="1">
    <source>
        <dbReference type="SAM" id="MobiDB-lite"/>
    </source>
</evidence>
<sequence>MSITAYFGVPGSGKSHECVKSVILPAYMRGRRIVTNIDGINPDAIREYAEKLSKGKEIKLGEIVSVSDERVMQAGFFPYKRNDQEGYDCNDSFCKSGDLICLDEVWRFWSSDKCLTLEHRSFVAEHRHFTDSDSGLCCDLVLMNQHPDTIARFIKTRIETSFKMTKLVMIGAKSRYRVDVYNGIKLNKSNRTTYYQNKYDKNIFKLYHSYNGGKGSEATVDSRQNIFSQTKLWVFLFGYLFLFSGCGYLVYKYFNPSIDNSSVVGGFGSDSGMDASHVQSDGRNVGNNSFSGNRNQGTQGAAREKIADPPISSKWRISGFLSMDNYNYVTLVNSSGDIRLVNKTEFHGKGIMMFGFVDGEKVTYFSGVSK</sequence>
<feature type="region of interest" description="Disordered" evidence="1">
    <location>
        <begin position="284"/>
        <end position="305"/>
    </location>
</feature>
<evidence type="ECO:0000256" key="2">
    <source>
        <dbReference type="SAM" id="Phobius"/>
    </source>
</evidence>
<dbReference type="Proteomes" id="UP000186268">
    <property type="component" value="Unassembled WGS sequence"/>
</dbReference>
<keyword evidence="5" id="KW-1185">Reference proteome</keyword>
<protein>
    <submittedName>
        <fullName evidence="4">Zona occludens toxin</fullName>
    </submittedName>
</protein>
<dbReference type="InterPro" id="IPR027417">
    <property type="entry name" value="P-loop_NTPase"/>
</dbReference>
<feature type="domain" description="Zona occludens toxin N-terminal" evidence="3">
    <location>
        <begin position="6"/>
        <end position="214"/>
    </location>
</feature>
<dbReference type="InterPro" id="IPR008900">
    <property type="entry name" value="Zot_N"/>
</dbReference>
<accession>A0A1Q5TP49</accession>
<dbReference type="Gene3D" id="3.40.50.300">
    <property type="entry name" value="P-loop containing nucleotide triphosphate hydrolases"/>
    <property type="match status" value="1"/>
</dbReference>
<name>A0A1Q5TP49_9GAMM</name>
<gene>
    <name evidence="4" type="ORF">Xedl_02519</name>
</gene>
<reference evidence="4 5" key="1">
    <citation type="submission" date="2016-09" db="EMBL/GenBank/DDBJ databases">
        <title>Xenorhabdus thuongxuanensis sp. nov. and Xenorhabdus eapokensis sp. nov., isolated from Steinernema species.</title>
        <authorList>
            <person name="Kaempfer P."/>
            <person name="Tobias N.J."/>
            <person name="Phan Ke L."/>
            <person name="Bode H.B."/>
            <person name="Glaeser S.P."/>
        </authorList>
    </citation>
    <scope>NUCLEOTIDE SEQUENCE [LARGE SCALE GENOMIC DNA]</scope>
    <source>
        <strain evidence="4 5">DL20</strain>
    </source>
</reference>
<keyword evidence="2" id="KW-0472">Membrane</keyword>
<dbReference type="RefSeq" id="WP_074024101.1">
    <property type="nucleotide sequence ID" value="NZ_CAWNAG010000090.1"/>
</dbReference>
<dbReference type="STRING" id="1873482.Xedl_02519"/>
<dbReference type="EMBL" id="MKGQ01000018">
    <property type="protein sequence ID" value="OKP02015.1"/>
    <property type="molecule type" value="Genomic_DNA"/>
</dbReference>
<evidence type="ECO:0000259" key="3">
    <source>
        <dbReference type="Pfam" id="PF05707"/>
    </source>
</evidence>
<organism evidence="4 5">
    <name type="scientific">Xenorhabdus eapokensis</name>
    <dbReference type="NCBI Taxonomy" id="1873482"/>
    <lineage>
        <taxon>Bacteria</taxon>
        <taxon>Pseudomonadati</taxon>
        <taxon>Pseudomonadota</taxon>
        <taxon>Gammaproteobacteria</taxon>
        <taxon>Enterobacterales</taxon>
        <taxon>Morganellaceae</taxon>
        <taxon>Xenorhabdus</taxon>
    </lineage>
</organism>
<comment type="caution">
    <text evidence="4">The sequence shown here is derived from an EMBL/GenBank/DDBJ whole genome shotgun (WGS) entry which is preliminary data.</text>
</comment>